<keyword evidence="2" id="KW-1185">Reference proteome</keyword>
<comment type="caution">
    <text evidence="1">The sequence shown here is derived from an EMBL/GenBank/DDBJ whole genome shotgun (WGS) entry which is preliminary data.</text>
</comment>
<evidence type="ECO:0000313" key="2">
    <source>
        <dbReference type="Proteomes" id="UP001234202"/>
    </source>
</evidence>
<reference evidence="1" key="1">
    <citation type="submission" date="2023-04" db="EMBL/GenBank/DDBJ databases">
        <title>Draft Genome sequencing of Naganishia species isolated from polar environments using Oxford Nanopore Technology.</title>
        <authorList>
            <person name="Leo P."/>
            <person name="Venkateswaran K."/>
        </authorList>
    </citation>
    <scope>NUCLEOTIDE SEQUENCE</scope>
    <source>
        <strain evidence="1">DBVPG 5303</strain>
    </source>
</reference>
<dbReference type="EMBL" id="JASBWV010000033">
    <property type="protein sequence ID" value="KAJ9117118.1"/>
    <property type="molecule type" value="Genomic_DNA"/>
</dbReference>
<organism evidence="1 2">
    <name type="scientific">Naganishia onofrii</name>
    <dbReference type="NCBI Taxonomy" id="1851511"/>
    <lineage>
        <taxon>Eukaryota</taxon>
        <taxon>Fungi</taxon>
        <taxon>Dikarya</taxon>
        <taxon>Basidiomycota</taxon>
        <taxon>Agaricomycotina</taxon>
        <taxon>Tremellomycetes</taxon>
        <taxon>Filobasidiales</taxon>
        <taxon>Filobasidiaceae</taxon>
        <taxon>Naganishia</taxon>
    </lineage>
</organism>
<name>A0ACC2X044_9TREE</name>
<gene>
    <name evidence="1" type="ORF">QFC24_006577</name>
</gene>
<dbReference type="Proteomes" id="UP001234202">
    <property type="component" value="Unassembled WGS sequence"/>
</dbReference>
<protein>
    <submittedName>
        <fullName evidence="1">Uncharacterized protein</fullName>
    </submittedName>
</protein>
<evidence type="ECO:0000313" key="1">
    <source>
        <dbReference type="EMBL" id="KAJ9117118.1"/>
    </source>
</evidence>
<accession>A0ACC2X044</accession>
<proteinExistence type="predicted"/>
<sequence>MTEGEEMTWARRKQYIDRFDEVMHNEGEAILPPSDARVKRVARVSSALITALEEENKTLIYGATWPPSTTSRVNELTKVMHERERGGKFYPPSATAKNSFVPYRHDAGDPLLDLDREDWNIYVIEGSKINAFALPSKEIFVYSGLVDLVDDDTLLSGILAHEIAHVTQRHAVENLGVCVSFEKWVSAQITDSAAVFINWLNDVVAERAYSRKLEMEADAVGLNFMASAGYDPRAALDLWDLMAAVEADAAAQGRPVSIEDRLSFLQTHPTSQVRQEALARLLPNAMKIYKESQARRKVVPIKTESVTATIDTTSAASTKAQKGSTRALAKATAPIPNSDGKKETALYTTSPAIAREAITPEKTRRVEEVTDELGKERERMYARWGEGQGSVRLV</sequence>